<dbReference type="SUPFAM" id="SSF48019">
    <property type="entry name" value="post-AAA+ oligomerization domain-like"/>
    <property type="match status" value="1"/>
</dbReference>
<comment type="caution">
    <text evidence="2">The sequence shown here is derived from an EMBL/GenBank/DDBJ whole genome shotgun (WGS) entry which is preliminary data.</text>
</comment>
<dbReference type="GO" id="GO:0003677">
    <property type="term" value="F:DNA binding"/>
    <property type="evidence" value="ECO:0007669"/>
    <property type="project" value="InterPro"/>
</dbReference>
<sequence length="47" mass="5065">MPEARITLSQATTYLACAPKSNASYIAVEKASDDVKQGKILPIPPYL</sequence>
<dbReference type="InterPro" id="IPR008921">
    <property type="entry name" value="DNA_pol3_clamp-load_cplx_C"/>
</dbReference>
<organism evidence="2 3">
    <name type="scientific">bacterium (Candidatus Ratteibacteria) CG23_combo_of_CG06-09_8_20_14_all_48_7</name>
    <dbReference type="NCBI Taxonomy" id="2014292"/>
    <lineage>
        <taxon>Bacteria</taxon>
        <taxon>Candidatus Ratteibacteria</taxon>
    </lineage>
</organism>
<dbReference type="GO" id="GO:0006260">
    <property type="term" value="P:DNA replication"/>
    <property type="evidence" value="ECO:0007669"/>
    <property type="project" value="InterPro"/>
</dbReference>
<protein>
    <submittedName>
        <fullName evidence="2">Replication-associated recombination protein RarA</fullName>
    </submittedName>
</protein>
<feature type="non-terminal residue" evidence="2">
    <location>
        <position position="47"/>
    </location>
</feature>
<dbReference type="EMBL" id="PCRF01000033">
    <property type="protein sequence ID" value="PIP16693.1"/>
    <property type="molecule type" value="Genomic_DNA"/>
</dbReference>
<evidence type="ECO:0000259" key="1">
    <source>
        <dbReference type="Pfam" id="PF12002"/>
    </source>
</evidence>
<dbReference type="Proteomes" id="UP000230392">
    <property type="component" value="Unassembled WGS sequence"/>
</dbReference>
<feature type="domain" description="MgsA AAA+ ATPase C-terminal" evidence="1">
    <location>
        <begin position="1"/>
        <end position="47"/>
    </location>
</feature>
<dbReference type="InterPro" id="IPR021886">
    <property type="entry name" value="MgsA_C"/>
</dbReference>
<name>A0A2G9YD94_9BACT</name>
<dbReference type="AlphaFoldDB" id="A0A2G9YD94"/>
<proteinExistence type="predicted"/>
<accession>A0A2G9YD94</accession>
<evidence type="ECO:0000313" key="2">
    <source>
        <dbReference type="EMBL" id="PIP16693.1"/>
    </source>
</evidence>
<dbReference type="Pfam" id="PF12002">
    <property type="entry name" value="MgsA_C"/>
    <property type="match status" value="1"/>
</dbReference>
<reference evidence="2 3" key="1">
    <citation type="submission" date="2017-09" db="EMBL/GenBank/DDBJ databases">
        <title>Depth-based differentiation of microbial function through sediment-hosted aquifers and enrichment of novel symbionts in the deep terrestrial subsurface.</title>
        <authorList>
            <person name="Probst A.J."/>
            <person name="Ladd B."/>
            <person name="Jarett J.K."/>
            <person name="Geller-Mcgrath D.E."/>
            <person name="Sieber C.M."/>
            <person name="Emerson J.B."/>
            <person name="Anantharaman K."/>
            <person name="Thomas B.C."/>
            <person name="Malmstrom R."/>
            <person name="Stieglmeier M."/>
            <person name="Klingl A."/>
            <person name="Woyke T."/>
            <person name="Ryan C.M."/>
            <person name="Banfield J.F."/>
        </authorList>
    </citation>
    <scope>NUCLEOTIDE SEQUENCE [LARGE SCALE GENOMIC DNA]</scope>
    <source>
        <strain evidence="2">CG23_combo_of_CG06-09_8_20_14_all_48_7</strain>
    </source>
</reference>
<gene>
    <name evidence="2" type="ORF">COX46_00705</name>
</gene>
<evidence type="ECO:0000313" key="3">
    <source>
        <dbReference type="Proteomes" id="UP000230392"/>
    </source>
</evidence>